<protein>
    <submittedName>
        <fullName evidence="1">Uncharacterized protein</fullName>
    </submittedName>
</protein>
<dbReference type="EMBL" id="MW084976">
    <property type="protein sequence ID" value="QOV08470.1"/>
    <property type="molecule type" value="Genomic_DNA"/>
</dbReference>
<keyword evidence="2" id="KW-1185">Reference proteome</keyword>
<accession>A0A7U3RZ42</accession>
<proteinExistence type="predicted"/>
<sequence>MKVQWYVFPITENGITKNYMTDAPIQIITDAFQQSENVNEFIQIVESKNYEVGKHFPSVALNFDE</sequence>
<gene>
    <name evidence="1" type="ORF">Kirov_271</name>
</gene>
<reference evidence="1 2" key="1">
    <citation type="submission" date="2020-10" db="EMBL/GenBank/DDBJ databases">
        <authorList>
            <person name="Kazantseva O.A."/>
            <person name="Piligrimova E.G."/>
            <person name="Shadrin A.M."/>
        </authorList>
    </citation>
    <scope>NUCLEOTIDE SEQUENCE [LARGE SCALE GENOMIC DNA]</scope>
</reference>
<name>A0A7U3RZ42_9CAUD</name>
<evidence type="ECO:0000313" key="2">
    <source>
        <dbReference type="Proteomes" id="UP000594029"/>
    </source>
</evidence>
<evidence type="ECO:0000313" key="1">
    <source>
        <dbReference type="EMBL" id="QOV08470.1"/>
    </source>
</evidence>
<organism evidence="1 2">
    <name type="scientific">Bacillus phage Kirov</name>
    <dbReference type="NCBI Taxonomy" id="2783539"/>
    <lineage>
        <taxon>Viruses</taxon>
        <taxon>Duplodnaviria</taxon>
        <taxon>Heunggongvirae</taxon>
        <taxon>Uroviricota</taxon>
        <taxon>Caudoviricetes</taxon>
        <taxon>Andregratiavirinae</taxon>
        <taxon>Kirovvirus</taxon>
        <taxon>Kirovvirus kirov</taxon>
    </lineage>
</organism>
<dbReference type="Proteomes" id="UP000594029">
    <property type="component" value="Segment"/>
</dbReference>